<protein>
    <recommendedName>
        <fullName evidence="3">Protein kinase domain-containing protein</fullName>
    </recommendedName>
</protein>
<name>U1RYA0_9ACTO</name>
<feature type="domain" description="Protein kinase" evidence="3">
    <location>
        <begin position="31"/>
        <end position="329"/>
    </location>
</feature>
<keyword evidence="5" id="KW-1185">Reference proteome</keyword>
<dbReference type="EMBL" id="AWSE01000053">
    <property type="protein sequence ID" value="ERH24648.1"/>
    <property type="molecule type" value="Genomic_DNA"/>
</dbReference>
<evidence type="ECO:0000256" key="1">
    <source>
        <dbReference type="SAM" id="MobiDB-lite"/>
    </source>
</evidence>
<accession>U1RYA0</accession>
<organism evidence="4 5">
    <name type="scientific">Actinomyces johnsonii F0542</name>
    <dbReference type="NCBI Taxonomy" id="1321818"/>
    <lineage>
        <taxon>Bacteria</taxon>
        <taxon>Bacillati</taxon>
        <taxon>Actinomycetota</taxon>
        <taxon>Actinomycetes</taxon>
        <taxon>Actinomycetales</taxon>
        <taxon>Actinomycetaceae</taxon>
        <taxon>Actinomyces</taxon>
    </lineage>
</organism>
<dbReference type="HOGENOM" id="CLU_625042_0_0_11"/>
<evidence type="ECO:0000313" key="5">
    <source>
        <dbReference type="Proteomes" id="UP000016536"/>
    </source>
</evidence>
<feature type="region of interest" description="Disordered" evidence="1">
    <location>
        <begin position="354"/>
        <end position="405"/>
    </location>
</feature>
<feature type="transmembrane region" description="Helical" evidence="2">
    <location>
        <begin position="418"/>
        <end position="435"/>
    </location>
</feature>
<keyword evidence="2" id="KW-0812">Transmembrane</keyword>
<dbReference type="PROSITE" id="PS50011">
    <property type="entry name" value="PROTEIN_KINASE_DOM"/>
    <property type="match status" value="1"/>
</dbReference>
<sequence>MARRETTLELPQPSKTAIYLSGPELDGYRKAYLGREIGHGAYARVCEIDTTSTSDVEAPLLAKLYIDKPRDDMDRFIQAVHDTGLGYIGPHLKREPFEVMKKKAHYAVAAPLYLVKYRRDGEVIGVAVRQLDTNRFTAIGDYYGMRLVDELPVSLIAAIRLVLLVTDIHKRGFVIGDFSASNILIDREGHVAIIDCDSFLLAGSGSDGQRADITINWRAPECKGTQRLTFASDIFVLGLHISKLLFSGIGPFDAPDPQNPNSIPQDNIDANRSWLWDDDIDTPDMIAQSRGLSDLPPRLRTSLRAALSQNPDLRPLDCTELLRALNDTLEGLIQGTCGHYRMYGDHCRYCGSSTQAVRPTPRTPPAAATPEDVPRALPLPTEPAPIAIKPDPPELQPEPQVASSLANDTSDHRKYGCIDYFIIFIFVCINIIFLMNHC</sequence>
<dbReference type="GO" id="GO:0005524">
    <property type="term" value="F:ATP binding"/>
    <property type="evidence" value="ECO:0007669"/>
    <property type="project" value="InterPro"/>
</dbReference>
<dbReference type="InterPro" id="IPR000719">
    <property type="entry name" value="Prot_kinase_dom"/>
</dbReference>
<evidence type="ECO:0000313" key="4">
    <source>
        <dbReference type="EMBL" id="ERH24648.1"/>
    </source>
</evidence>
<dbReference type="Pfam" id="PF00069">
    <property type="entry name" value="Pkinase"/>
    <property type="match status" value="1"/>
</dbReference>
<dbReference type="SUPFAM" id="SSF56112">
    <property type="entry name" value="Protein kinase-like (PK-like)"/>
    <property type="match status" value="1"/>
</dbReference>
<reference evidence="4 5" key="1">
    <citation type="submission" date="2013-08" db="EMBL/GenBank/DDBJ databases">
        <authorList>
            <person name="Weinstock G."/>
            <person name="Sodergren E."/>
            <person name="Wylie T."/>
            <person name="Fulton L."/>
            <person name="Fulton R."/>
            <person name="Fronick C."/>
            <person name="O'Laughlin M."/>
            <person name="Godfrey J."/>
            <person name="Miner T."/>
            <person name="Herter B."/>
            <person name="Appelbaum E."/>
            <person name="Cordes M."/>
            <person name="Lek S."/>
            <person name="Wollam A."/>
            <person name="Pepin K.H."/>
            <person name="Palsikar V.B."/>
            <person name="Mitreva M."/>
            <person name="Wilson R.K."/>
        </authorList>
    </citation>
    <scope>NUCLEOTIDE SEQUENCE [LARGE SCALE GENOMIC DNA]</scope>
    <source>
        <strain evidence="4 5">F0542</strain>
    </source>
</reference>
<gene>
    <name evidence="4" type="ORF">HMPREF1979_01151</name>
</gene>
<dbReference type="Gene3D" id="1.10.510.10">
    <property type="entry name" value="Transferase(Phosphotransferase) domain 1"/>
    <property type="match status" value="1"/>
</dbReference>
<proteinExistence type="predicted"/>
<keyword evidence="2" id="KW-0472">Membrane</keyword>
<dbReference type="SMART" id="SM00220">
    <property type="entry name" value="S_TKc"/>
    <property type="match status" value="1"/>
</dbReference>
<evidence type="ECO:0000259" key="3">
    <source>
        <dbReference type="PROSITE" id="PS50011"/>
    </source>
</evidence>
<dbReference type="GO" id="GO:0004672">
    <property type="term" value="F:protein kinase activity"/>
    <property type="evidence" value="ECO:0007669"/>
    <property type="project" value="InterPro"/>
</dbReference>
<evidence type="ECO:0000256" key="2">
    <source>
        <dbReference type="SAM" id="Phobius"/>
    </source>
</evidence>
<dbReference type="AlphaFoldDB" id="U1RYA0"/>
<dbReference type="Proteomes" id="UP000016536">
    <property type="component" value="Unassembled WGS sequence"/>
</dbReference>
<keyword evidence="2" id="KW-1133">Transmembrane helix</keyword>
<comment type="caution">
    <text evidence="4">The sequence shown here is derived from an EMBL/GenBank/DDBJ whole genome shotgun (WGS) entry which is preliminary data.</text>
</comment>
<dbReference type="InterPro" id="IPR011009">
    <property type="entry name" value="Kinase-like_dom_sf"/>
</dbReference>